<dbReference type="InterPro" id="IPR037518">
    <property type="entry name" value="MPN"/>
</dbReference>
<dbReference type="InterPro" id="IPR027524">
    <property type="entry name" value="eIF3h"/>
</dbReference>
<dbReference type="EMBL" id="SGPL01000017">
    <property type="protein sequence ID" value="THH20639.1"/>
    <property type="molecule type" value="Genomic_DNA"/>
</dbReference>
<evidence type="ECO:0000313" key="5">
    <source>
        <dbReference type="EMBL" id="THH20639.1"/>
    </source>
</evidence>
<dbReference type="AlphaFoldDB" id="A0A4S4M620"/>
<dbReference type="Pfam" id="PF03330">
    <property type="entry name" value="DPBB_1"/>
    <property type="match status" value="1"/>
</dbReference>
<dbReference type="CDD" id="cd08065">
    <property type="entry name" value="MPN_eIF3h"/>
    <property type="match status" value="1"/>
</dbReference>
<evidence type="ECO:0000313" key="6">
    <source>
        <dbReference type="Proteomes" id="UP000310158"/>
    </source>
</evidence>
<keyword evidence="2" id="KW-0648">Protein biosynthesis</keyword>
<dbReference type="Gene3D" id="3.40.140.10">
    <property type="entry name" value="Cytidine Deaminase, domain 2"/>
    <property type="match status" value="1"/>
</dbReference>
<dbReference type="GO" id="GO:0003743">
    <property type="term" value="F:translation initiation factor activity"/>
    <property type="evidence" value="ECO:0007669"/>
    <property type="project" value="UniProtKB-UniRule"/>
</dbReference>
<dbReference type="HAMAP" id="MF_03007">
    <property type="entry name" value="eIF3h"/>
    <property type="match status" value="1"/>
</dbReference>
<dbReference type="InterPro" id="IPR009009">
    <property type="entry name" value="RlpA-like_DPBB"/>
</dbReference>
<dbReference type="SUPFAM" id="SSF50685">
    <property type="entry name" value="Barwin-like endoglucanases"/>
    <property type="match status" value="1"/>
</dbReference>
<dbReference type="PROSITE" id="PS50249">
    <property type="entry name" value="MPN"/>
    <property type="match status" value="1"/>
</dbReference>
<evidence type="ECO:0000256" key="3">
    <source>
        <dbReference type="SAM" id="MobiDB-lite"/>
    </source>
</evidence>
<dbReference type="Gene3D" id="2.40.40.10">
    <property type="entry name" value="RlpA-like domain"/>
    <property type="match status" value="1"/>
</dbReference>
<dbReference type="PANTHER" id="PTHR31836">
    <property type="match status" value="1"/>
</dbReference>
<comment type="subunit">
    <text evidence="2">Component of the eukaryotic translation initiation factor 3 (eIF-3) complex.</text>
</comment>
<proteinExistence type="inferred from homology"/>
<dbReference type="CDD" id="cd22191">
    <property type="entry name" value="DPBB_RlpA_EXP_N-like"/>
    <property type="match status" value="1"/>
</dbReference>
<dbReference type="Pfam" id="PF01398">
    <property type="entry name" value="JAB"/>
    <property type="match status" value="1"/>
</dbReference>
<dbReference type="GO" id="GO:0033290">
    <property type="term" value="C:eukaryotic 48S preinitiation complex"/>
    <property type="evidence" value="ECO:0007669"/>
    <property type="project" value="UniProtKB-UniRule"/>
</dbReference>
<name>A0A4S4M620_9AGAM</name>
<comment type="function">
    <text evidence="2">Component of the eukaryotic translation initiation factor 3 (eIF-3) complex, which is involved in protein synthesis of a specialized repertoire of mRNAs and, together with other initiation factors, stimulates binding of mRNA and methionyl-tRNAi to the 40S ribosome. The eIF-3 complex specifically targets and initiates translation of a subset of mRNAs involved in cell proliferation.</text>
</comment>
<evidence type="ECO:0000256" key="1">
    <source>
        <dbReference type="ARBA" id="ARBA00022729"/>
    </source>
</evidence>
<dbReference type="PANTHER" id="PTHR31836:SF28">
    <property type="entry name" value="SRCR DOMAIN-CONTAINING PROTEIN-RELATED"/>
    <property type="match status" value="1"/>
</dbReference>
<keyword evidence="1" id="KW-0732">Signal</keyword>
<dbReference type="InterPro" id="IPR045810">
    <property type="entry name" value="eIF3h_C"/>
</dbReference>
<keyword evidence="6" id="KW-1185">Reference proteome</keyword>
<dbReference type="InterPro" id="IPR036908">
    <property type="entry name" value="RlpA-like_sf"/>
</dbReference>
<evidence type="ECO:0000259" key="4">
    <source>
        <dbReference type="PROSITE" id="PS50249"/>
    </source>
</evidence>
<feature type="domain" description="MPN" evidence="4">
    <location>
        <begin position="49"/>
        <end position="185"/>
    </location>
</feature>
<gene>
    <name evidence="5" type="ORF">EW146_g764</name>
</gene>
<dbReference type="OrthoDB" id="10265695at2759"/>
<dbReference type="InterPro" id="IPR051477">
    <property type="entry name" value="Expansin_CellWall"/>
</dbReference>
<comment type="caution">
    <text evidence="5">The sequence shown here is derived from an EMBL/GenBank/DDBJ whole genome shotgun (WGS) entry which is preliminary data.</text>
</comment>
<evidence type="ECO:0000256" key="2">
    <source>
        <dbReference type="HAMAP-Rule" id="MF_03007"/>
    </source>
</evidence>
<sequence length="668" mass="70584">MATSMAAALAASIPAPQAAPTPTAPTYEAIPASMSKVIDIEAEIPITSIQLDGMVVSKIIKHSSEAQSSIVHGLLLGLDLDGILEVSNSFPLPHHTNDDDEKLAKNTGRYQASMLRSLKEVRADDSVVGFYQSTTMGAFFRQTMLDTQVIHQERLRHGGVIIVHDVSQTARGNASFRAFRLSKEFIDAYKKRDFSSQSLIIHKLTFSSILEEIPLTVRTNPLLSAFINTISQPHSSPVPDAPLGEPLSALPPTYSSLDLGNGSVTKNLEHVIEALDNYKTEEGNLAYLSRQIAREKARADAFMSKRKEENAARVAQGLAPLPEEDMNRLFKIPPEPSRLESMLLLGQIDAYAKTLEGTASTSLVKMFTFVHVKCSHAGGLRTAKVGVGNWLAAGNSRMRTEEADQALSRRLLRAEAGFNMRSFISLFVALSYAISAMALAHPSVSHRLHARRQCSPRPASSAVAASSVASSSVKVVPSSSIAAAAAVAASPSSSVAAAPSSSVVAAPSSSVAPHSSSSAPTTTQAPSSTKTSTQSSAVPATAVLVGGAATTGSSSGLSFLTGTQTGQGTFYGTGLGACGITNTDTDYIAAVSKLLFDQYPGYSGANPNSNPVCGKQIKANYQGKSVTITVTDRCEACQLTDLDFSPSAFSQLADQSIGRISGMTWDWI</sequence>
<accession>A0A4S4M620</accession>
<feature type="region of interest" description="Disordered" evidence="3">
    <location>
        <begin position="509"/>
        <end position="536"/>
    </location>
</feature>
<keyword evidence="2" id="KW-0963">Cytoplasm</keyword>
<reference evidence="5 6" key="1">
    <citation type="submission" date="2019-02" db="EMBL/GenBank/DDBJ databases">
        <title>Genome sequencing of the rare red list fungi Bondarzewia mesenterica.</title>
        <authorList>
            <person name="Buettner E."/>
            <person name="Kellner H."/>
        </authorList>
    </citation>
    <scope>NUCLEOTIDE SEQUENCE [LARGE SCALE GENOMIC DNA]</scope>
    <source>
        <strain evidence="5 6">DSM 108281</strain>
    </source>
</reference>
<keyword evidence="2" id="KW-0396">Initiation factor</keyword>
<dbReference type="Proteomes" id="UP000310158">
    <property type="component" value="Unassembled WGS sequence"/>
</dbReference>
<dbReference type="GO" id="GO:0001732">
    <property type="term" value="P:formation of cytoplasmic translation initiation complex"/>
    <property type="evidence" value="ECO:0007669"/>
    <property type="project" value="UniProtKB-UniRule"/>
</dbReference>
<protein>
    <recommendedName>
        <fullName evidence="2">Eukaryotic translation initiation factor 3 subunit H</fullName>
        <shortName evidence="2">eIF3h</shortName>
    </recommendedName>
</protein>
<dbReference type="SMART" id="SM00232">
    <property type="entry name" value="JAB_MPN"/>
    <property type="match status" value="1"/>
</dbReference>
<organism evidence="5 6">
    <name type="scientific">Bondarzewia mesenterica</name>
    <dbReference type="NCBI Taxonomy" id="1095465"/>
    <lineage>
        <taxon>Eukaryota</taxon>
        <taxon>Fungi</taxon>
        <taxon>Dikarya</taxon>
        <taxon>Basidiomycota</taxon>
        <taxon>Agaricomycotina</taxon>
        <taxon>Agaricomycetes</taxon>
        <taxon>Russulales</taxon>
        <taxon>Bondarzewiaceae</taxon>
        <taxon>Bondarzewia</taxon>
    </lineage>
</organism>
<dbReference type="GO" id="GO:0008237">
    <property type="term" value="F:metallopeptidase activity"/>
    <property type="evidence" value="ECO:0007669"/>
    <property type="project" value="InterPro"/>
</dbReference>
<dbReference type="Pfam" id="PF19445">
    <property type="entry name" value="eIF3h_C"/>
    <property type="match status" value="1"/>
</dbReference>
<comment type="similarity">
    <text evidence="2">Belongs to the eIF-3 subunit H family.</text>
</comment>
<dbReference type="GO" id="GO:0005852">
    <property type="term" value="C:eukaryotic translation initiation factor 3 complex"/>
    <property type="evidence" value="ECO:0007669"/>
    <property type="project" value="UniProtKB-UniRule"/>
</dbReference>
<comment type="subcellular location">
    <subcellularLocation>
        <location evidence="2">Cytoplasm</location>
    </subcellularLocation>
</comment>
<dbReference type="GO" id="GO:0016282">
    <property type="term" value="C:eukaryotic 43S preinitiation complex"/>
    <property type="evidence" value="ECO:0007669"/>
    <property type="project" value="UniProtKB-UniRule"/>
</dbReference>
<dbReference type="InterPro" id="IPR000555">
    <property type="entry name" value="JAMM/MPN+_dom"/>
</dbReference>